<name>A0ABV4XZJ2_9CYAN</name>
<dbReference type="Pfam" id="PF04955">
    <property type="entry name" value="HupE_UreJ"/>
    <property type="match status" value="1"/>
</dbReference>
<dbReference type="InterPro" id="IPR007038">
    <property type="entry name" value="HupE_UreJ"/>
</dbReference>
<evidence type="ECO:0000313" key="3">
    <source>
        <dbReference type="EMBL" id="MFB2897096.1"/>
    </source>
</evidence>
<keyword evidence="2" id="KW-1133">Transmembrane helix</keyword>
<feature type="transmembrane region" description="Helical" evidence="2">
    <location>
        <begin position="98"/>
        <end position="117"/>
    </location>
</feature>
<feature type="compositionally biased region" description="Polar residues" evidence="1">
    <location>
        <begin position="1"/>
        <end position="17"/>
    </location>
</feature>
<comment type="caution">
    <text evidence="3">The sequence shown here is derived from an EMBL/GenBank/DDBJ whole genome shotgun (WGS) entry which is preliminary data.</text>
</comment>
<dbReference type="RefSeq" id="WP_413266711.1">
    <property type="nucleotide sequence ID" value="NZ_JBHFNR010000237.1"/>
</dbReference>
<feature type="region of interest" description="Disordered" evidence="1">
    <location>
        <begin position="1"/>
        <end position="21"/>
    </location>
</feature>
<feature type="transmembrane region" description="Helical" evidence="2">
    <location>
        <begin position="214"/>
        <end position="234"/>
    </location>
</feature>
<dbReference type="Proteomes" id="UP001576784">
    <property type="component" value="Unassembled WGS sequence"/>
</dbReference>
<organism evidence="3 4">
    <name type="scientific">Floridaenema flaviceps BLCC-F50</name>
    <dbReference type="NCBI Taxonomy" id="3153642"/>
    <lineage>
        <taxon>Bacteria</taxon>
        <taxon>Bacillati</taxon>
        <taxon>Cyanobacteriota</taxon>
        <taxon>Cyanophyceae</taxon>
        <taxon>Oscillatoriophycideae</taxon>
        <taxon>Aerosakkonematales</taxon>
        <taxon>Aerosakkonemataceae</taxon>
        <taxon>Floridanema</taxon>
        <taxon>Floridanema flaviceps</taxon>
    </lineage>
</organism>
<gene>
    <name evidence="3" type="ORF">ACE1CI_29630</name>
</gene>
<keyword evidence="2" id="KW-0472">Membrane</keyword>
<feature type="transmembrane region" description="Helical" evidence="2">
    <location>
        <begin position="147"/>
        <end position="165"/>
    </location>
</feature>
<evidence type="ECO:0000256" key="1">
    <source>
        <dbReference type="SAM" id="MobiDB-lite"/>
    </source>
</evidence>
<feature type="transmembrane region" description="Helical" evidence="2">
    <location>
        <begin position="177"/>
        <end position="202"/>
    </location>
</feature>
<keyword evidence="2" id="KW-0812">Transmembrane</keyword>
<protein>
    <submittedName>
        <fullName evidence="3">HupE/UreJ family protein</fullName>
    </submittedName>
</protein>
<dbReference type="PIRSF" id="PIRSF016919">
    <property type="entry name" value="HupE_UreJ"/>
    <property type="match status" value="1"/>
</dbReference>
<keyword evidence="4" id="KW-1185">Reference proteome</keyword>
<feature type="transmembrane region" description="Helical" evidence="2">
    <location>
        <begin position="66"/>
        <end position="92"/>
    </location>
</feature>
<proteinExistence type="predicted"/>
<reference evidence="3 4" key="1">
    <citation type="submission" date="2024-09" db="EMBL/GenBank/DDBJ databases">
        <title>Floridaenema gen nov. (Aerosakkonemataceae, Aerosakkonematales ord. nov., Cyanobacteria) from benthic tropical and subtropical fresh waters, with the description of four new species.</title>
        <authorList>
            <person name="Moretto J.A."/>
            <person name="Berthold D.E."/>
            <person name="Lefler F.W."/>
            <person name="Huang I.-S."/>
            <person name="Laughinghouse H. IV."/>
        </authorList>
    </citation>
    <scope>NUCLEOTIDE SEQUENCE [LARGE SCALE GENOMIC DNA]</scope>
    <source>
        <strain evidence="3 4">BLCC-F50</strain>
    </source>
</reference>
<dbReference type="EMBL" id="JBHFNR010000237">
    <property type="protein sequence ID" value="MFB2897096.1"/>
    <property type="molecule type" value="Genomic_DNA"/>
</dbReference>
<evidence type="ECO:0000256" key="2">
    <source>
        <dbReference type="SAM" id="Phobius"/>
    </source>
</evidence>
<feature type="transmembrane region" description="Helical" evidence="2">
    <location>
        <begin position="25"/>
        <end position="45"/>
    </location>
</feature>
<sequence>MSKNSLSVCKSSTTSASPFPHQQKFTPQLSIISIVSLVVIGFFSVTQKAMAHHAMGGRMPANFFEGFISGLAHPIIGLDHFAFIVAIGFLAVGLSRGVLIPAGFVFASLAGTGLHLMQLNLPGNEIFIACSVIIFGVLLAAQKQLNLIWLVALATVAGLFHGYAYGESIVGAEMTALFAYLLGFSIIQFAIALLALTIGNLVTKKFTNLTISPLRLAGFAISAIGVVFLTNSLVS</sequence>
<evidence type="ECO:0000313" key="4">
    <source>
        <dbReference type="Proteomes" id="UP001576784"/>
    </source>
</evidence>
<feature type="transmembrane region" description="Helical" evidence="2">
    <location>
        <begin position="124"/>
        <end position="141"/>
    </location>
</feature>
<accession>A0ABV4XZJ2</accession>